<gene>
    <name evidence="1" type="ORF">PSJ8397_01490</name>
</gene>
<organism evidence="1 2">
    <name type="scientific">Pseudooctadecabacter jejudonensis</name>
    <dbReference type="NCBI Taxonomy" id="1391910"/>
    <lineage>
        <taxon>Bacteria</taxon>
        <taxon>Pseudomonadati</taxon>
        <taxon>Pseudomonadota</taxon>
        <taxon>Alphaproteobacteria</taxon>
        <taxon>Rhodobacterales</taxon>
        <taxon>Paracoccaceae</taxon>
        <taxon>Pseudooctadecabacter</taxon>
    </lineage>
</organism>
<evidence type="ECO:0008006" key="3">
    <source>
        <dbReference type="Google" id="ProtNLM"/>
    </source>
</evidence>
<evidence type="ECO:0000313" key="2">
    <source>
        <dbReference type="Proteomes" id="UP000193623"/>
    </source>
</evidence>
<accession>A0A1Y5S842</accession>
<dbReference type="Proteomes" id="UP000193623">
    <property type="component" value="Unassembled WGS sequence"/>
</dbReference>
<protein>
    <recommendedName>
        <fullName evidence="3">Flagellar protein FliL</fullName>
    </recommendedName>
</protein>
<name>A0A1Y5S842_9RHOB</name>
<keyword evidence="2" id="KW-1185">Reference proteome</keyword>
<dbReference type="RefSeq" id="WP_085863925.1">
    <property type="nucleotide sequence ID" value="NZ_FWFT01000002.1"/>
</dbReference>
<proteinExistence type="predicted"/>
<dbReference type="AlphaFoldDB" id="A0A1Y5S842"/>
<reference evidence="1 2" key="1">
    <citation type="submission" date="2017-03" db="EMBL/GenBank/DDBJ databases">
        <authorList>
            <person name="Afonso C.L."/>
            <person name="Miller P.J."/>
            <person name="Scott M.A."/>
            <person name="Spackman E."/>
            <person name="Goraichik I."/>
            <person name="Dimitrov K.M."/>
            <person name="Suarez D.L."/>
            <person name="Swayne D.E."/>
        </authorList>
    </citation>
    <scope>NUCLEOTIDE SEQUENCE [LARGE SCALE GENOMIC DNA]</scope>
    <source>
        <strain evidence="1 2">CECT 8397</strain>
    </source>
</reference>
<dbReference type="EMBL" id="FWFT01000002">
    <property type="protein sequence ID" value="SLN32001.1"/>
    <property type="molecule type" value="Genomic_DNA"/>
</dbReference>
<dbReference type="OrthoDB" id="7864548at2"/>
<evidence type="ECO:0000313" key="1">
    <source>
        <dbReference type="EMBL" id="SLN32001.1"/>
    </source>
</evidence>
<sequence>MKKLLLPLILMIVGTAAGGGVGMFLMNAEDPDETMLVETSGNPCGDEHDSDEMMAEEASDPVPLEQREYARMSNQFIVPVILNDKVAAMMVMSLSLEVEVGGQEAVFSHEPRLRDAFLQVMFDHANMGGFNGAFTSTANMRLLRNSLQEAADRVMLGHISDVLIVDIVRQDVTN</sequence>